<evidence type="ECO:0000313" key="2">
    <source>
        <dbReference type="Proteomes" id="UP000018888"/>
    </source>
</evidence>
<protein>
    <submittedName>
        <fullName evidence="1">Uncharacterized protein</fullName>
    </submittedName>
</protein>
<reference evidence="1 2" key="1">
    <citation type="journal article" date="2013" name="Proc. Natl. Acad. Sci. U.S.A.">
        <title>Genome of an arbuscular mycorrhizal fungus provides insight into the oldest plant symbiosis.</title>
        <authorList>
            <person name="Tisserant E."/>
            <person name="Malbreil M."/>
            <person name="Kuo A."/>
            <person name="Kohler A."/>
            <person name="Symeonidi A."/>
            <person name="Balestrini R."/>
            <person name="Charron P."/>
            <person name="Duensing N."/>
            <person name="Frei Dit Frey N."/>
            <person name="Gianinazzi-Pearson V."/>
            <person name="Gilbert L.B."/>
            <person name="Handa Y."/>
            <person name="Herr J.R."/>
            <person name="Hijri M."/>
            <person name="Koul R."/>
            <person name="Kawaguchi M."/>
            <person name="Krajinski F."/>
            <person name="Lammers P.J."/>
            <person name="Masclaux F.G."/>
            <person name="Murat C."/>
            <person name="Morin E."/>
            <person name="Ndikumana S."/>
            <person name="Pagni M."/>
            <person name="Petitpierre D."/>
            <person name="Requena N."/>
            <person name="Rosikiewicz P."/>
            <person name="Riley R."/>
            <person name="Saito K."/>
            <person name="San Clemente H."/>
            <person name="Shapiro H."/>
            <person name="van Tuinen D."/>
            <person name="Becard G."/>
            <person name="Bonfante P."/>
            <person name="Paszkowski U."/>
            <person name="Shachar-Hill Y.Y."/>
            <person name="Tuskan G.A."/>
            <person name="Young P.W."/>
            <person name="Sanders I.R."/>
            <person name="Henrissat B."/>
            <person name="Rensing S.A."/>
            <person name="Grigoriev I.V."/>
            <person name="Corradi N."/>
            <person name="Roux C."/>
            <person name="Martin F."/>
        </authorList>
    </citation>
    <scope>NUCLEOTIDE SEQUENCE [LARGE SCALE GENOMIC DNA]</scope>
    <source>
        <strain evidence="1 2">DAOM 197198</strain>
    </source>
</reference>
<dbReference type="AlphaFoldDB" id="A0A2H5T232"/>
<gene>
    <name evidence="1" type="ORF">GLOIN_2v1482498</name>
</gene>
<evidence type="ECO:0000313" key="1">
    <source>
        <dbReference type="EMBL" id="POG66211.1"/>
    </source>
</evidence>
<dbReference type="EMBL" id="AUPC02000196">
    <property type="protein sequence ID" value="POG66211.1"/>
    <property type="molecule type" value="Genomic_DNA"/>
</dbReference>
<comment type="caution">
    <text evidence="1">The sequence shown here is derived from an EMBL/GenBank/DDBJ whole genome shotgun (WGS) entry which is preliminary data.</text>
</comment>
<dbReference type="Proteomes" id="UP000018888">
    <property type="component" value="Unassembled WGS sequence"/>
</dbReference>
<organism evidence="1 2">
    <name type="scientific">Rhizophagus irregularis (strain DAOM 181602 / DAOM 197198 / MUCL 43194)</name>
    <name type="common">Arbuscular mycorrhizal fungus</name>
    <name type="synonym">Glomus intraradices</name>
    <dbReference type="NCBI Taxonomy" id="747089"/>
    <lineage>
        <taxon>Eukaryota</taxon>
        <taxon>Fungi</taxon>
        <taxon>Fungi incertae sedis</taxon>
        <taxon>Mucoromycota</taxon>
        <taxon>Glomeromycotina</taxon>
        <taxon>Glomeromycetes</taxon>
        <taxon>Glomerales</taxon>
        <taxon>Glomeraceae</taxon>
        <taxon>Rhizophagus</taxon>
    </lineage>
</organism>
<accession>A0A2H5T232</accession>
<keyword evidence="2" id="KW-1185">Reference proteome</keyword>
<sequence>MKTKVRIKSRVVHDTLHNRDIIEMFHGILGTNDESISLHVVYPKYETLCSLSTKFIEILNVLYRSSVLSKFDDSTKERLGGYVQELRELSHLTFTAPDIRPYLPELPLQLNMTLGVEDFSKVPPPIGGQFRKTYLSTKKSQLVNTIIVTCKNLVTHRSYLSDANKLCDQFLTGNAGLSYAPLPNLPGLNFKQIYISTRLDENDRRLLLLVLHKLLVCSYDVYKLASSPDVNVDEFVEVIKTSIEEVRRHLPRCEMAFDKILTSVDTFKENFEKYYHDYIVSNNPTSIMENFIFDVSKTSDLSPDMTRQFQQIIAYYRKLAPLQTADPRLQNLFHHVDKNIQELERNKFTMSETSTC</sequence>
<dbReference type="VEuPathDB" id="FungiDB:RhiirFUN_025386"/>
<proteinExistence type="predicted"/>
<reference evidence="1 2" key="2">
    <citation type="journal article" date="2018" name="New Phytol.">
        <title>High intraspecific genome diversity in the model arbuscular mycorrhizal symbiont Rhizophagus irregularis.</title>
        <authorList>
            <person name="Chen E.C.H."/>
            <person name="Morin E."/>
            <person name="Beaudet D."/>
            <person name="Noel J."/>
            <person name="Yildirir G."/>
            <person name="Ndikumana S."/>
            <person name="Charron P."/>
            <person name="St-Onge C."/>
            <person name="Giorgi J."/>
            <person name="Kruger M."/>
            <person name="Marton T."/>
            <person name="Ropars J."/>
            <person name="Grigoriev I.V."/>
            <person name="Hainaut M."/>
            <person name="Henrissat B."/>
            <person name="Roux C."/>
            <person name="Martin F."/>
            <person name="Corradi N."/>
        </authorList>
    </citation>
    <scope>NUCLEOTIDE SEQUENCE [LARGE SCALE GENOMIC DNA]</scope>
    <source>
        <strain evidence="1 2">DAOM 197198</strain>
    </source>
</reference>
<name>A0A2H5T232_RHIID</name>